<keyword evidence="1 2" id="KW-0597">Phosphoprotein</keyword>
<dbReference type="InterPro" id="IPR011006">
    <property type="entry name" value="CheY-like_superfamily"/>
</dbReference>
<accession>A0A399EKL1</accession>
<proteinExistence type="predicted"/>
<evidence type="ECO:0000256" key="2">
    <source>
        <dbReference type="PROSITE-ProRule" id="PRU00169"/>
    </source>
</evidence>
<dbReference type="PANTHER" id="PTHR44591:SF3">
    <property type="entry name" value="RESPONSE REGULATORY DOMAIN-CONTAINING PROTEIN"/>
    <property type="match status" value="1"/>
</dbReference>
<dbReference type="PANTHER" id="PTHR44591">
    <property type="entry name" value="STRESS RESPONSE REGULATOR PROTEIN 1"/>
    <property type="match status" value="1"/>
</dbReference>
<dbReference type="InterPro" id="IPR050595">
    <property type="entry name" value="Bact_response_regulator"/>
</dbReference>
<evidence type="ECO:0000256" key="1">
    <source>
        <dbReference type="ARBA" id="ARBA00022553"/>
    </source>
</evidence>
<dbReference type="PROSITE" id="PS50110">
    <property type="entry name" value="RESPONSE_REGULATORY"/>
    <property type="match status" value="1"/>
</dbReference>
<dbReference type="InterPro" id="IPR001789">
    <property type="entry name" value="Sig_transdc_resp-reg_receiver"/>
</dbReference>
<comment type="caution">
    <text evidence="4">The sequence shown here is derived from an EMBL/GenBank/DDBJ whole genome shotgun (WGS) entry which is preliminary data.</text>
</comment>
<dbReference type="SMART" id="SM00448">
    <property type="entry name" value="REC"/>
    <property type="match status" value="1"/>
</dbReference>
<feature type="modified residue" description="4-aspartylphosphate" evidence="2">
    <location>
        <position position="52"/>
    </location>
</feature>
<dbReference type="Pfam" id="PF00072">
    <property type="entry name" value="Response_reg"/>
    <property type="match status" value="1"/>
</dbReference>
<reference evidence="4 5" key="1">
    <citation type="submission" date="2018-08" db="EMBL/GenBank/DDBJ databases">
        <title>Meiothermus terrae DSM 26712 genome sequencing project.</title>
        <authorList>
            <person name="Da Costa M.S."/>
            <person name="Albuquerque L."/>
            <person name="Raposo P."/>
            <person name="Froufe H.J.C."/>
            <person name="Barroso C.S."/>
            <person name="Egas C."/>
        </authorList>
    </citation>
    <scope>NUCLEOTIDE SEQUENCE [LARGE SCALE GENOMIC DNA]</scope>
    <source>
        <strain evidence="4 5">DSM 26712</strain>
    </source>
</reference>
<evidence type="ECO:0000259" key="3">
    <source>
        <dbReference type="PROSITE" id="PS50110"/>
    </source>
</evidence>
<dbReference type="EMBL" id="QXDL01000063">
    <property type="protein sequence ID" value="RIH85137.1"/>
    <property type="molecule type" value="Genomic_DNA"/>
</dbReference>
<dbReference type="GO" id="GO:0000160">
    <property type="term" value="P:phosphorelay signal transduction system"/>
    <property type="evidence" value="ECO:0007669"/>
    <property type="project" value="InterPro"/>
</dbReference>
<evidence type="ECO:0000313" key="5">
    <source>
        <dbReference type="Proteomes" id="UP000265715"/>
    </source>
</evidence>
<name>A0A399EKL1_9DEIN</name>
<keyword evidence="5" id="KW-1185">Reference proteome</keyword>
<dbReference type="SUPFAM" id="SSF52172">
    <property type="entry name" value="CheY-like"/>
    <property type="match status" value="1"/>
</dbReference>
<protein>
    <submittedName>
        <fullName evidence="4">Response regulator MprA</fullName>
    </submittedName>
</protein>
<gene>
    <name evidence="4" type="primary">mprA_6</name>
    <name evidence="4" type="ORF">Mterra_01792</name>
</gene>
<feature type="domain" description="Response regulatory" evidence="3">
    <location>
        <begin position="3"/>
        <end position="116"/>
    </location>
</feature>
<dbReference type="OrthoDB" id="5700660at2"/>
<organism evidence="4 5">
    <name type="scientific">Calidithermus terrae</name>
    <dbReference type="NCBI Taxonomy" id="1408545"/>
    <lineage>
        <taxon>Bacteria</taxon>
        <taxon>Thermotogati</taxon>
        <taxon>Deinococcota</taxon>
        <taxon>Deinococci</taxon>
        <taxon>Thermales</taxon>
        <taxon>Thermaceae</taxon>
        <taxon>Calidithermus</taxon>
    </lineage>
</organism>
<dbReference type="AlphaFoldDB" id="A0A399EKL1"/>
<dbReference type="Proteomes" id="UP000265715">
    <property type="component" value="Unassembled WGS sequence"/>
</dbReference>
<evidence type="ECO:0000313" key="4">
    <source>
        <dbReference type="EMBL" id="RIH85137.1"/>
    </source>
</evidence>
<dbReference type="Gene3D" id="3.40.50.2300">
    <property type="match status" value="1"/>
</dbReference>
<dbReference type="RefSeq" id="WP_119314907.1">
    <property type="nucleotide sequence ID" value="NZ_QXDL01000063.1"/>
</dbReference>
<sequence>MKRILVVDDDPSMRSLLQRALRLAGYSVEALGSGEECLRRLEADLPDLLILDLMMPRLDGVGVLECMDRQGIRLKTLILSAKDEEESCPEDLKRAAAYLAKPMPMTALMDTVRGLLGEVRPARG</sequence>